<gene>
    <name evidence="5" type="ORF">J3U87_18000</name>
</gene>
<keyword evidence="6" id="KW-1185">Reference proteome</keyword>
<evidence type="ECO:0000256" key="1">
    <source>
        <dbReference type="ARBA" id="ARBA00001946"/>
    </source>
</evidence>
<dbReference type="AlphaFoldDB" id="A0A8A4TZI5"/>
<accession>A0A8A4TZI5</accession>
<reference evidence="5" key="1">
    <citation type="submission" date="2021-03" db="EMBL/GenBank/DDBJ databases">
        <title>Acanthopleuribacteraceae sp. M133.</title>
        <authorList>
            <person name="Wang G."/>
        </authorList>
    </citation>
    <scope>NUCLEOTIDE SEQUENCE</scope>
    <source>
        <strain evidence="5">M133</strain>
    </source>
</reference>
<comment type="cofactor">
    <cofactor evidence="1">
        <name>Mg(2+)</name>
        <dbReference type="ChEBI" id="CHEBI:18420"/>
    </cofactor>
</comment>
<dbReference type="RefSeq" id="WP_237384436.1">
    <property type="nucleotide sequence ID" value="NZ_CP071793.1"/>
</dbReference>
<dbReference type="InterPro" id="IPR023214">
    <property type="entry name" value="HAD_sf"/>
</dbReference>
<dbReference type="KEGG" id="scor:J3U87_18000"/>
<dbReference type="Gene3D" id="1.10.150.520">
    <property type="match status" value="1"/>
</dbReference>
<dbReference type="GO" id="GO:0044281">
    <property type="term" value="P:small molecule metabolic process"/>
    <property type="evidence" value="ECO:0007669"/>
    <property type="project" value="UniProtKB-ARBA"/>
</dbReference>
<evidence type="ECO:0000256" key="3">
    <source>
        <dbReference type="ARBA" id="ARBA00022801"/>
    </source>
</evidence>
<dbReference type="PANTHER" id="PTHR46470:SF2">
    <property type="entry name" value="GLYCERALDEHYDE 3-PHOSPHATE PHOSPHATASE"/>
    <property type="match status" value="1"/>
</dbReference>
<proteinExistence type="predicted"/>
<name>A0A8A4TZI5_SULCO</name>
<dbReference type="Proteomes" id="UP000663929">
    <property type="component" value="Chromosome"/>
</dbReference>
<dbReference type="SFLD" id="SFLDG01129">
    <property type="entry name" value="C1.5:_HAD__Beta-PGM__Phosphata"/>
    <property type="match status" value="1"/>
</dbReference>
<sequence>MERVLVFDLDDTLYPERDFVKSGFGAVDAWLHEHRGGPDFFEPAWRLFERGERGTIFNQVLDARGVDYDRAFIRQLVEVYRSHRPDIQLHPDGAAALERLGRTHVLGLITDGFLETQRNKVAALGIEPVFRCIVYSDEGGREAWKPSQIPYRRIMDGCEVTGERCIYVGDNPTKDFVTAKKLGWLTIQILRSDGEYRNLDVAPEFRAHHRIESLDRLDVLL</sequence>
<dbReference type="Pfam" id="PF13419">
    <property type="entry name" value="HAD_2"/>
    <property type="match status" value="1"/>
</dbReference>
<keyword evidence="4" id="KW-0460">Magnesium</keyword>
<dbReference type="GO" id="GO:0016791">
    <property type="term" value="F:phosphatase activity"/>
    <property type="evidence" value="ECO:0007669"/>
    <property type="project" value="TreeGrafter"/>
</dbReference>
<dbReference type="InterPro" id="IPR036412">
    <property type="entry name" value="HAD-like_sf"/>
</dbReference>
<dbReference type="Gene3D" id="3.40.50.1000">
    <property type="entry name" value="HAD superfamily/HAD-like"/>
    <property type="match status" value="1"/>
</dbReference>
<dbReference type="InterPro" id="IPR041492">
    <property type="entry name" value="HAD_2"/>
</dbReference>
<dbReference type="SUPFAM" id="SSF56784">
    <property type="entry name" value="HAD-like"/>
    <property type="match status" value="1"/>
</dbReference>
<evidence type="ECO:0000313" key="5">
    <source>
        <dbReference type="EMBL" id="QTD54342.1"/>
    </source>
</evidence>
<keyword evidence="2" id="KW-0479">Metal-binding</keyword>
<dbReference type="InterPro" id="IPR051400">
    <property type="entry name" value="HAD-like_hydrolase"/>
</dbReference>
<evidence type="ECO:0000313" key="6">
    <source>
        <dbReference type="Proteomes" id="UP000663929"/>
    </source>
</evidence>
<dbReference type="InterPro" id="IPR006439">
    <property type="entry name" value="HAD-SF_hydro_IA"/>
</dbReference>
<organism evidence="5 6">
    <name type="scientific">Sulfidibacter corallicola</name>
    <dbReference type="NCBI Taxonomy" id="2818388"/>
    <lineage>
        <taxon>Bacteria</taxon>
        <taxon>Pseudomonadati</taxon>
        <taxon>Acidobacteriota</taxon>
        <taxon>Holophagae</taxon>
        <taxon>Acanthopleuribacterales</taxon>
        <taxon>Acanthopleuribacteraceae</taxon>
        <taxon>Sulfidibacter</taxon>
    </lineage>
</organism>
<evidence type="ECO:0000256" key="4">
    <source>
        <dbReference type="ARBA" id="ARBA00022842"/>
    </source>
</evidence>
<keyword evidence="3 5" id="KW-0378">Hydrolase</keyword>
<protein>
    <submittedName>
        <fullName evidence="5">HAD family hydrolase</fullName>
    </submittedName>
</protein>
<dbReference type="GO" id="GO:0046872">
    <property type="term" value="F:metal ion binding"/>
    <property type="evidence" value="ECO:0007669"/>
    <property type="project" value="UniProtKB-KW"/>
</dbReference>
<dbReference type="SFLD" id="SFLDS00003">
    <property type="entry name" value="Haloacid_Dehalogenase"/>
    <property type="match status" value="1"/>
</dbReference>
<dbReference type="PANTHER" id="PTHR46470">
    <property type="entry name" value="N-ACYLNEURAMINATE-9-PHOSPHATASE"/>
    <property type="match status" value="1"/>
</dbReference>
<dbReference type="NCBIfam" id="TIGR01549">
    <property type="entry name" value="HAD-SF-IA-v1"/>
    <property type="match status" value="1"/>
</dbReference>
<evidence type="ECO:0000256" key="2">
    <source>
        <dbReference type="ARBA" id="ARBA00022723"/>
    </source>
</evidence>
<dbReference type="EMBL" id="CP071793">
    <property type="protein sequence ID" value="QTD54342.1"/>
    <property type="molecule type" value="Genomic_DNA"/>
</dbReference>